<proteinExistence type="predicted"/>
<gene>
    <name evidence="1" type="ORF">NCTC12112_02173</name>
</gene>
<evidence type="ECO:0008006" key="3">
    <source>
        <dbReference type="Google" id="ProtNLM"/>
    </source>
</evidence>
<dbReference type="GeneID" id="78453461"/>
<dbReference type="AlphaFoldDB" id="A0AAX2JC75"/>
<organism evidence="1 2">
    <name type="scientific">Fusobacterium ulcerans</name>
    <dbReference type="NCBI Taxonomy" id="861"/>
    <lineage>
        <taxon>Bacteria</taxon>
        <taxon>Fusobacteriati</taxon>
        <taxon>Fusobacteriota</taxon>
        <taxon>Fusobacteriia</taxon>
        <taxon>Fusobacteriales</taxon>
        <taxon>Fusobacteriaceae</taxon>
        <taxon>Fusobacterium</taxon>
    </lineage>
</organism>
<dbReference type="RefSeq" id="WP_005981606.1">
    <property type="nucleotide sequence ID" value="NZ_CABKNW010000005.1"/>
</dbReference>
<dbReference type="KEGG" id="ful:C4N20_01480"/>
<evidence type="ECO:0000313" key="1">
    <source>
        <dbReference type="EMBL" id="SQJ07865.1"/>
    </source>
</evidence>
<name>A0AAX2JC75_9FUSO</name>
<dbReference type="Pfam" id="PF02288">
    <property type="entry name" value="Dehydratase_MU"/>
    <property type="match status" value="1"/>
</dbReference>
<sequence>MRREKEEIGINIFYSSKIDINGKLSNILWGIEEEEIPYILVPTEDTDAEKMGSAASKSSKLGVGIGIGEKEVTLYQEKLEMDKPLFRYNLDSDEDILRAVGVNGARLIKGNPFIIPEMTGGK</sequence>
<dbReference type="Gene3D" id="3.40.50.10150">
    <property type="entry name" value="B12-dependent dehydatase associated subunit"/>
    <property type="match status" value="1"/>
</dbReference>
<dbReference type="InterPro" id="IPR010254">
    <property type="entry name" value="B12-dep_deHydtase_bsu"/>
</dbReference>
<reference evidence="1 2" key="1">
    <citation type="submission" date="2018-06" db="EMBL/GenBank/DDBJ databases">
        <authorList>
            <consortium name="Pathogen Informatics"/>
            <person name="Doyle S."/>
        </authorList>
    </citation>
    <scope>NUCLEOTIDE SEQUENCE [LARGE SCALE GENOMIC DNA]</scope>
    <source>
        <strain evidence="1 2">NCTC12112</strain>
    </source>
</reference>
<accession>A0AAX2JC75</accession>
<evidence type="ECO:0000313" key="2">
    <source>
        <dbReference type="Proteomes" id="UP000249008"/>
    </source>
</evidence>
<dbReference type="InterPro" id="IPR003208">
    <property type="entry name" value="Dehydtase/Dehydtase_re"/>
</dbReference>
<dbReference type="SUPFAM" id="SSF52968">
    <property type="entry name" value="B12-dependent dehydatase associated subunit"/>
    <property type="match status" value="1"/>
</dbReference>
<dbReference type="EMBL" id="LS483487">
    <property type="protein sequence ID" value="SQJ07865.1"/>
    <property type="molecule type" value="Genomic_DNA"/>
</dbReference>
<dbReference type="Proteomes" id="UP000249008">
    <property type="component" value="Chromosome 1"/>
</dbReference>
<protein>
    <recommendedName>
        <fullName evidence="3">Glycerol dehydratase</fullName>
    </recommendedName>
</protein>